<keyword evidence="5 7" id="KW-1133">Transmembrane helix</keyword>
<name>A0A084JHH5_9FIRM</name>
<dbReference type="GO" id="GO:0005886">
    <property type="term" value="C:plasma membrane"/>
    <property type="evidence" value="ECO:0007669"/>
    <property type="project" value="UniProtKB-SubCell"/>
</dbReference>
<dbReference type="STRING" id="29354.IO98_18215"/>
<dbReference type="InterPro" id="IPR050901">
    <property type="entry name" value="BP-dep_ABC_trans_perm"/>
</dbReference>
<dbReference type="RefSeq" id="WP_038283528.1">
    <property type="nucleotide sequence ID" value="NZ_JPME01000024.1"/>
</dbReference>
<dbReference type="PANTHER" id="PTHR32243:SF24">
    <property type="entry name" value="DIACETYLCHITOBIOSE UPTAKE SYSTEM PERMEASE PROTEIN NGCG"/>
    <property type="match status" value="1"/>
</dbReference>
<dbReference type="Gene3D" id="1.10.3720.10">
    <property type="entry name" value="MetI-like"/>
    <property type="match status" value="1"/>
</dbReference>
<evidence type="ECO:0000259" key="8">
    <source>
        <dbReference type="PROSITE" id="PS50928"/>
    </source>
</evidence>
<protein>
    <submittedName>
        <fullName evidence="9">Maltose ABC transporter permease</fullName>
    </submittedName>
</protein>
<evidence type="ECO:0000256" key="7">
    <source>
        <dbReference type="RuleBase" id="RU363032"/>
    </source>
</evidence>
<evidence type="ECO:0000256" key="4">
    <source>
        <dbReference type="ARBA" id="ARBA00022692"/>
    </source>
</evidence>
<dbReference type="AlphaFoldDB" id="A0A084JHH5"/>
<feature type="transmembrane region" description="Helical" evidence="7">
    <location>
        <begin position="72"/>
        <end position="94"/>
    </location>
</feature>
<evidence type="ECO:0000256" key="6">
    <source>
        <dbReference type="ARBA" id="ARBA00023136"/>
    </source>
</evidence>
<dbReference type="GO" id="GO:0055085">
    <property type="term" value="P:transmembrane transport"/>
    <property type="evidence" value="ECO:0007669"/>
    <property type="project" value="InterPro"/>
</dbReference>
<evidence type="ECO:0000313" key="10">
    <source>
        <dbReference type="Proteomes" id="UP000028525"/>
    </source>
</evidence>
<comment type="subcellular location">
    <subcellularLocation>
        <location evidence="1 7">Cell membrane</location>
        <topology evidence="1 7">Multi-pass membrane protein</topology>
    </subcellularLocation>
</comment>
<dbReference type="InterPro" id="IPR035906">
    <property type="entry name" value="MetI-like_sf"/>
</dbReference>
<proteinExistence type="inferred from homology"/>
<dbReference type="Proteomes" id="UP000028525">
    <property type="component" value="Unassembled WGS sequence"/>
</dbReference>
<accession>A0A084JHH5</accession>
<comment type="caution">
    <text evidence="9">The sequence shown here is derived from an EMBL/GenBank/DDBJ whole genome shotgun (WGS) entry which is preliminary data.</text>
</comment>
<reference evidence="9 10" key="1">
    <citation type="submission" date="2014-07" db="EMBL/GenBank/DDBJ databases">
        <title>Draft genome of Clostridium celerecrescens 152B isolated from sediments associated with methane hydrate from Krishna Godavari basin.</title>
        <authorList>
            <person name="Honkalas V.S."/>
            <person name="Dabir A.P."/>
            <person name="Arora P."/>
            <person name="Dhakephalkar P.K."/>
        </authorList>
    </citation>
    <scope>NUCLEOTIDE SEQUENCE [LARGE SCALE GENOMIC DNA]</scope>
    <source>
        <strain evidence="9 10">152B</strain>
    </source>
</reference>
<evidence type="ECO:0000313" key="9">
    <source>
        <dbReference type="EMBL" id="KEZ88409.1"/>
    </source>
</evidence>
<keyword evidence="6 7" id="KW-0472">Membrane</keyword>
<keyword evidence="10" id="KW-1185">Reference proteome</keyword>
<keyword evidence="2 7" id="KW-0813">Transport</keyword>
<dbReference type="EMBL" id="JPME01000024">
    <property type="protein sequence ID" value="KEZ88409.1"/>
    <property type="molecule type" value="Genomic_DNA"/>
</dbReference>
<feature type="transmembrane region" description="Helical" evidence="7">
    <location>
        <begin position="12"/>
        <end position="34"/>
    </location>
</feature>
<evidence type="ECO:0000256" key="3">
    <source>
        <dbReference type="ARBA" id="ARBA00022475"/>
    </source>
</evidence>
<feature type="transmembrane region" description="Helical" evidence="7">
    <location>
        <begin position="192"/>
        <end position="215"/>
    </location>
</feature>
<dbReference type="InterPro" id="IPR000515">
    <property type="entry name" value="MetI-like"/>
</dbReference>
<feature type="domain" description="ABC transmembrane type-1" evidence="8">
    <location>
        <begin position="68"/>
        <end position="259"/>
    </location>
</feature>
<dbReference type="OrthoDB" id="9794684at2"/>
<feature type="transmembrane region" description="Helical" evidence="7">
    <location>
        <begin position="136"/>
        <end position="155"/>
    </location>
</feature>
<organism evidence="9 10">
    <name type="scientific">Lacrimispora celerecrescens</name>
    <dbReference type="NCBI Taxonomy" id="29354"/>
    <lineage>
        <taxon>Bacteria</taxon>
        <taxon>Bacillati</taxon>
        <taxon>Bacillota</taxon>
        <taxon>Clostridia</taxon>
        <taxon>Lachnospirales</taxon>
        <taxon>Lachnospiraceae</taxon>
        <taxon>Lacrimispora</taxon>
    </lineage>
</organism>
<sequence length="273" mass="30024">MKGSRVSNAWKYVLALIIIAVHFVPIYMVVAIAFKSPYDHSSRWAFPGYLYLKNIYTALERGGMLLALKNTVIISGMSILFIVVIGAMAAYPLARNKSRLNNLVKGFIMGVMMIPPLSILVPLYSFMAKIQGINSYWGMIVTLITFQLPTSIFLFSSFITSIPVALEEAAAIDGCGPFQTFFRIIMPQLKPVTASVIIITGVNCWNNYQFALYLLQSPRIKTITLAIAGFFSADSANVNGAAAAAFIGILPMVAVFLFLQKYFIQGMVDSAIK</sequence>
<dbReference type="Pfam" id="PF00528">
    <property type="entry name" value="BPD_transp_1"/>
    <property type="match status" value="1"/>
</dbReference>
<dbReference type="CDD" id="cd06261">
    <property type="entry name" value="TM_PBP2"/>
    <property type="match status" value="1"/>
</dbReference>
<comment type="similarity">
    <text evidence="7">Belongs to the binding-protein-dependent transport system permease family.</text>
</comment>
<dbReference type="SUPFAM" id="SSF161098">
    <property type="entry name" value="MetI-like"/>
    <property type="match status" value="1"/>
</dbReference>
<evidence type="ECO:0000256" key="5">
    <source>
        <dbReference type="ARBA" id="ARBA00022989"/>
    </source>
</evidence>
<evidence type="ECO:0000256" key="2">
    <source>
        <dbReference type="ARBA" id="ARBA00022448"/>
    </source>
</evidence>
<feature type="transmembrane region" description="Helical" evidence="7">
    <location>
        <begin position="240"/>
        <end position="259"/>
    </location>
</feature>
<dbReference type="PANTHER" id="PTHR32243">
    <property type="entry name" value="MALTOSE TRANSPORT SYSTEM PERMEASE-RELATED"/>
    <property type="match status" value="1"/>
</dbReference>
<dbReference type="PROSITE" id="PS50928">
    <property type="entry name" value="ABC_TM1"/>
    <property type="match status" value="1"/>
</dbReference>
<keyword evidence="4 7" id="KW-0812">Transmembrane</keyword>
<keyword evidence="3" id="KW-1003">Cell membrane</keyword>
<evidence type="ECO:0000256" key="1">
    <source>
        <dbReference type="ARBA" id="ARBA00004651"/>
    </source>
</evidence>
<gene>
    <name evidence="9" type="ORF">IO98_18215</name>
</gene>
<feature type="transmembrane region" description="Helical" evidence="7">
    <location>
        <begin position="106"/>
        <end position="124"/>
    </location>
</feature>